<gene>
    <name evidence="3" type="primary">meu26</name>
    <name evidence="2" type="ORF">SJAG_05002</name>
</gene>
<evidence type="ECO:0000313" key="3">
    <source>
        <dbReference type="JaponicusDB" id="SJAG_05002"/>
    </source>
</evidence>
<evidence type="ECO:0000313" key="2">
    <source>
        <dbReference type="EMBL" id="EEB09778.2"/>
    </source>
</evidence>
<dbReference type="GeneID" id="7047483"/>
<dbReference type="HOGENOM" id="CLU_752622_0_0_1"/>
<dbReference type="Proteomes" id="UP000001744">
    <property type="component" value="Unassembled WGS sequence"/>
</dbReference>
<dbReference type="OrthoDB" id="5595379at2759"/>
<dbReference type="eggNOG" id="ENOG502S1PM">
    <property type="taxonomic scope" value="Eukaryota"/>
</dbReference>
<dbReference type="AlphaFoldDB" id="B6K8C4"/>
<dbReference type="Pfam" id="PF14616">
    <property type="entry name" value="Rua1_C"/>
    <property type="match status" value="1"/>
</dbReference>
<dbReference type="VEuPathDB" id="FungiDB:SJAG_05002"/>
<evidence type="ECO:0000259" key="1">
    <source>
        <dbReference type="Pfam" id="PF14616"/>
    </source>
</evidence>
<dbReference type="PANTHER" id="PTHR28125:SF2">
    <property type="entry name" value="MEIOTIC EXPRESSION UP-REGULATED PROTEIN 26"/>
    <property type="match status" value="1"/>
</dbReference>
<dbReference type="STRING" id="402676.B6K8C4"/>
<feature type="domain" description="Transcription regulator Rua1 C-terminal" evidence="1">
    <location>
        <begin position="229"/>
        <end position="347"/>
    </location>
</feature>
<sequence>MELSDIEQFISENNSYLSEVPEPSLVFSPYIHSNPSLNAIPQHEGILFIPPPSLPIDSLEVKAKTLKRSRPSQTIHELLTPINSNTLNQLHFQYQQQQLQQRQPQTQQTQQTLDALEPHETTDFFACGLNAAPTYLTDSVNDTENQLPPVYLASTQINSPYIHYGKTWPVPSKPDGGTLQLQHYRTLPPNFPINPLFPLFYVSIPAPTSIYTPATDDSGVVYTENLPDYDLYTPRYSKGAGMEKEALCPVCFEAKKEVWLRTKTSAYWYHMNFAHGINTKGQQYLPPTAFRTVPLGRPKRTIGIPDRKTIIQGKCHQCRRWIGCQGRKNKDPKIMEIFWWKHANKCHKSAPDETGFFTKPQCNAV</sequence>
<dbReference type="JaponicusDB" id="SJAG_05002">
    <property type="gene designation" value="meu26"/>
</dbReference>
<accession>B6K8C4</accession>
<organism evidence="2 4">
    <name type="scientific">Schizosaccharomyces japonicus (strain yFS275 / FY16936)</name>
    <name type="common">Fission yeast</name>
    <dbReference type="NCBI Taxonomy" id="402676"/>
    <lineage>
        <taxon>Eukaryota</taxon>
        <taxon>Fungi</taxon>
        <taxon>Dikarya</taxon>
        <taxon>Ascomycota</taxon>
        <taxon>Taphrinomycotina</taxon>
        <taxon>Schizosaccharomycetes</taxon>
        <taxon>Schizosaccharomycetales</taxon>
        <taxon>Schizosaccharomycetaceae</taxon>
        <taxon>Schizosaccharomyces</taxon>
    </lineage>
</organism>
<dbReference type="PANTHER" id="PTHR28125">
    <property type="entry name" value="MEIOTIC EXPRESSION UP-REGULATED PROTEIN 26"/>
    <property type="match status" value="1"/>
</dbReference>
<keyword evidence="4" id="KW-1185">Reference proteome</keyword>
<dbReference type="RefSeq" id="XP_002176071.2">
    <property type="nucleotide sequence ID" value="XM_002176035.2"/>
</dbReference>
<evidence type="ECO:0000313" key="4">
    <source>
        <dbReference type="Proteomes" id="UP000001744"/>
    </source>
</evidence>
<dbReference type="InterPro" id="IPR028012">
    <property type="entry name" value="Rua1_C"/>
</dbReference>
<proteinExistence type="predicted"/>
<dbReference type="EMBL" id="KE651167">
    <property type="protein sequence ID" value="EEB09778.2"/>
    <property type="molecule type" value="Genomic_DNA"/>
</dbReference>
<name>B6K8C4_SCHJY</name>
<protein>
    <submittedName>
        <fullName evidence="2">Fungal protein</fullName>
    </submittedName>
</protein>
<reference evidence="2 4" key="1">
    <citation type="journal article" date="2011" name="Science">
        <title>Comparative functional genomics of the fission yeasts.</title>
        <authorList>
            <person name="Rhind N."/>
            <person name="Chen Z."/>
            <person name="Yassour M."/>
            <person name="Thompson D.A."/>
            <person name="Haas B.J."/>
            <person name="Habib N."/>
            <person name="Wapinski I."/>
            <person name="Roy S."/>
            <person name="Lin M.F."/>
            <person name="Heiman D.I."/>
            <person name="Young S.K."/>
            <person name="Furuya K."/>
            <person name="Guo Y."/>
            <person name="Pidoux A."/>
            <person name="Chen H.M."/>
            <person name="Robbertse B."/>
            <person name="Goldberg J.M."/>
            <person name="Aoki K."/>
            <person name="Bayne E.H."/>
            <person name="Berlin A.M."/>
            <person name="Desjardins C.A."/>
            <person name="Dobbs E."/>
            <person name="Dukaj L."/>
            <person name="Fan L."/>
            <person name="FitzGerald M.G."/>
            <person name="French C."/>
            <person name="Gujja S."/>
            <person name="Hansen K."/>
            <person name="Keifenheim D."/>
            <person name="Levin J.Z."/>
            <person name="Mosher R.A."/>
            <person name="Mueller C.A."/>
            <person name="Pfiffner J."/>
            <person name="Priest M."/>
            <person name="Russ C."/>
            <person name="Smialowska A."/>
            <person name="Swoboda P."/>
            <person name="Sykes S.M."/>
            <person name="Vaughn M."/>
            <person name="Vengrova S."/>
            <person name="Yoder R."/>
            <person name="Zeng Q."/>
            <person name="Allshire R."/>
            <person name="Baulcombe D."/>
            <person name="Birren B.W."/>
            <person name="Brown W."/>
            <person name="Ekwall K."/>
            <person name="Kellis M."/>
            <person name="Leatherwood J."/>
            <person name="Levin H."/>
            <person name="Margalit H."/>
            <person name="Martienssen R."/>
            <person name="Nieduszynski C.A."/>
            <person name="Spatafora J.W."/>
            <person name="Friedman N."/>
            <person name="Dalgaard J.Z."/>
            <person name="Baumann P."/>
            <person name="Niki H."/>
            <person name="Regev A."/>
            <person name="Nusbaum C."/>
        </authorList>
    </citation>
    <scope>NUCLEOTIDE SEQUENCE [LARGE SCALE GENOMIC DNA]</scope>
    <source>
        <strain evidence="4">yFS275 / FY16936</strain>
    </source>
</reference>